<evidence type="ECO:0000256" key="8">
    <source>
        <dbReference type="ARBA" id="ARBA00022840"/>
    </source>
</evidence>
<evidence type="ECO:0000256" key="2">
    <source>
        <dbReference type="ARBA" id="ARBA00003753"/>
    </source>
</evidence>
<dbReference type="InterPro" id="IPR011913">
    <property type="entry name" value="RfaE_dom_I"/>
</dbReference>
<dbReference type="Proteomes" id="UP000006251">
    <property type="component" value="Unassembled WGS sequence"/>
</dbReference>
<dbReference type="GO" id="GO:0005829">
    <property type="term" value="C:cytosol"/>
    <property type="evidence" value="ECO:0007669"/>
    <property type="project" value="TreeGrafter"/>
</dbReference>
<keyword evidence="7 15" id="KW-0418">Kinase</keyword>
<dbReference type="Gene3D" id="3.40.1190.20">
    <property type="match status" value="1"/>
</dbReference>
<comment type="function">
    <text evidence="2 15">Catalyzes the ADP transfer from ATP to D-glycero-beta-D-manno-heptose 1-phosphate, yielding ADP-D-glycero-beta-D-manno-heptose.</text>
</comment>
<evidence type="ECO:0000256" key="12">
    <source>
        <dbReference type="ARBA" id="ARBA00052873"/>
    </source>
</evidence>
<dbReference type="EC" id="2.7.1.167" evidence="15"/>
<dbReference type="SUPFAM" id="SSF52374">
    <property type="entry name" value="Nucleotidylyl transferase"/>
    <property type="match status" value="1"/>
</dbReference>
<sequence length="473" mass="51009">MQIPDFSKAKILIIGDVMLDRYWSGPTARISPEAPVPVVRVDDIEDRPGGAANVAINAATLGAQVVLIGMTGQDEAAQILTDRLVAMNVTCEFSKVATQDTITKLRIMSRNQQLLRLDFEKSFAKNDKAELLAKFEEQVQHTDLVVLSDYNKGCLSDPQSLILLARKYNKPVIVDPKGSDFARYKGATLLTPNMSEFEDEMGVCESEDELFTHAQALKQQCDLDAVLVTRSEKGMSLFQEQVYHLPAHAKEVYDVTGAGDTVISTLACCIAVGLPLARACQFANHAASVVVGKLGTSTVSTTELAIAVNAQVHQGGGVMNAQQLRLAVQQAQRKGERVVMTNGCFDILHSGHVAYLTEAATLGERLIVAVNTDDSVRKLKGEGRPINNLQRRMAVLAGLSAVDWVVPFSEDTPQALITDILPDVLVKGGDYQIHEIAGGSDVIANGGEVRVLLFEQGVSTTGIISQIVNADAK</sequence>
<evidence type="ECO:0000313" key="18">
    <source>
        <dbReference type="EMBL" id="GAC29749.1"/>
    </source>
</evidence>
<organism evidence="18 19">
    <name type="scientific">Brumicola pallidula DSM 14239 = ACAM 615</name>
    <dbReference type="NCBI Taxonomy" id="1121922"/>
    <lineage>
        <taxon>Bacteria</taxon>
        <taxon>Pseudomonadati</taxon>
        <taxon>Pseudomonadota</taxon>
        <taxon>Gammaproteobacteria</taxon>
        <taxon>Alteromonadales</taxon>
        <taxon>Alteromonadaceae</taxon>
        <taxon>Brumicola</taxon>
    </lineage>
</organism>
<name>K6YAH3_9ALTE</name>
<dbReference type="GO" id="GO:0033785">
    <property type="term" value="F:heptose 7-phosphate kinase activity"/>
    <property type="evidence" value="ECO:0007669"/>
    <property type="project" value="UniProtKB-UniRule"/>
</dbReference>
<dbReference type="UniPathway" id="UPA00356">
    <property type="reaction ID" value="UER00437"/>
</dbReference>
<dbReference type="InterPro" id="IPR011914">
    <property type="entry name" value="RfaE_dom_II"/>
</dbReference>
<dbReference type="EC" id="2.7.7.70" evidence="15"/>
<dbReference type="CDD" id="cd01172">
    <property type="entry name" value="RfaE_like"/>
    <property type="match status" value="1"/>
</dbReference>
<dbReference type="STRING" id="1121922.GCA_000428905_00379"/>
<dbReference type="InterPro" id="IPR011611">
    <property type="entry name" value="PfkB_dom"/>
</dbReference>
<comment type="similarity">
    <text evidence="14 15">In the C-terminal section; belongs to the cytidylyltransferase family.</text>
</comment>
<accession>K6YAH3</accession>
<keyword evidence="19" id="KW-1185">Reference proteome</keyword>
<dbReference type="NCBIfam" id="TIGR02199">
    <property type="entry name" value="rfaE_dom_II"/>
    <property type="match status" value="1"/>
</dbReference>
<keyword evidence="6 15" id="KW-0547">Nucleotide-binding</keyword>
<keyword evidence="4 15" id="KW-0808">Transferase</keyword>
<dbReference type="GO" id="GO:0033786">
    <property type="term" value="F:heptose-1-phosphate adenylyltransferase activity"/>
    <property type="evidence" value="ECO:0007669"/>
    <property type="project" value="UniProtKB-UniRule"/>
</dbReference>
<evidence type="ECO:0000256" key="11">
    <source>
        <dbReference type="ARBA" id="ARBA00047428"/>
    </source>
</evidence>
<comment type="catalytic activity">
    <reaction evidence="11 15">
        <text>D-glycero-beta-D-manno-heptose 1-phosphate + ATP + H(+) = ADP-D-glycero-beta-D-manno-heptose + diphosphate</text>
        <dbReference type="Rhea" id="RHEA:27465"/>
        <dbReference type="ChEBI" id="CHEBI:15378"/>
        <dbReference type="ChEBI" id="CHEBI:30616"/>
        <dbReference type="ChEBI" id="CHEBI:33019"/>
        <dbReference type="ChEBI" id="CHEBI:59967"/>
        <dbReference type="ChEBI" id="CHEBI:61593"/>
        <dbReference type="EC" id="2.7.7.70"/>
    </reaction>
</comment>
<feature type="region of interest" description="Ribokinase" evidence="15">
    <location>
        <begin position="1"/>
        <end position="314"/>
    </location>
</feature>
<feature type="domain" description="Carbohydrate kinase PfkB" evidence="16">
    <location>
        <begin position="9"/>
        <end position="299"/>
    </location>
</feature>
<dbReference type="Pfam" id="PF01467">
    <property type="entry name" value="CTP_transf_like"/>
    <property type="match status" value="1"/>
</dbReference>
<keyword evidence="10 15" id="KW-0119">Carbohydrate metabolism</keyword>
<evidence type="ECO:0000256" key="1">
    <source>
        <dbReference type="ARBA" id="ARBA00002319"/>
    </source>
</evidence>
<dbReference type="PANTHER" id="PTHR46969:SF1">
    <property type="entry name" value="BIFUNCTIONAL PROTEIN HLDE"/>
    <property type="match status" value="1"/>
</dbReference>
<keyword evidence="5 15" id="KW-0548">Nucleotidyltransferase</keyword>
<evidence type="ECO:0000256" key="6">
    <source>
        <dbReference type="ARBA" id="ARBA00022741"/>
    </source>
</evidence>
<evidence type="ECO:0000256" key="15">
    <source>
        <dbReference type="HAMAP-Rule" id="MF_01603"/>
    </source>
</evidence>
<dbReference type="Pfam" id="PF00294">
    <property type="entry name" value="PfkB"/>
    <property type="match status" value="1"/>
</dbReference>
<dbReference type="NCBIfam" id="TIGR02198">
    <property type="entry name" value="rfaE_dom_I"/>
    <property type="match status" value="1"/>
</dbReference>
<keyword evidence="9 15" id="KW-0511">Multifunctional enzyme</keyword>
<evidence type="ECO:0000256" key="7">
    <source>
        <dbReference type="ARBA" id="ARBA00022777"/>
    </source>
</evidence>
<dbReference type="InterPro" id="IPR029056">
    <property type="entry name" value="Ribokinase-like"/>
</dbReference>
<comment type="pathway">
    <text evidence="15">Nucleotide-sugar biosynthesis; ADP-L-glycero-beta-D-manno-heptose biosynthesis; ADP-L-glycero-beta-D-manno-heptose from D-glycero-beta-D-manno-heptose 7-phosphate: step 1/4.</text>
</comment>
<dbReference type="InterPro" id="IPR023030">
    <property type="entry name" value="Bifunc_HldE"/>
</dbReference>
<dbReference type="PANTHER" id="PTHR46969">
    <property type="entry name" value="BIFUNCTIONAL PROTEIN HLDE"/>
    <property type="match status" value="1"/>
</dbReference>
<feature type="binding site" evidence="15">
    <location>
        <begin position="193"/>
        <end position="196"/>
    </location>
    <ligand>
        <name>ATP</name>
        <dbReference type="ChEBI" id="CHEBI:30616"/>
    </ligand>
</feature>
<feature type="region of interest" description="Cytidylyltransferase" evidence="15">
    <location>
        <begin position="340"/>
        <end position="473"/>
    </location>
</feature>
<keyword evidence="8 15" id="KW-0067">ATP-binding</keyword>
<dbReference type="Gene3D" id="3.40.50.620">
    <property type="entry name" value="HUPs"/>
    <property type="match status" value="1"/>
</dbReference>
<evidence type="ECO:0000313" key="19">
    <source>
        <dbReference type="Proteomes" id="UP000006251"/>
    </source>
</evidence>
<evidence type="ECO:0000256" key="5">
    <source>
        <dbReference type="ARBA" id="ARBA00022695"/>
    </source>
</evidence>
<evidence type="ECO:0000256" key="9">
    <source>
        <dbReference type="ARBA" id="ARBA00023268"/>
    </source>
</evidence>
<dbReference type="GO" id="GO:0016773">
    <property type="term" value="F:phosphotransferase activity, alcohol group as acceptor"/>
    <property type="evidence" value="ECO:0007669"/>
    <property type="project" value="InterPro"/>
</dbReference>
<protein>
    <recommendedName>
        <fullName evidence="15">Bifunctional protein HldE</fullName>
    </recommendedName>
    <domain>
        <recommendedName>
            <fullName evidence="15">D-beta-D-heptose 7-phosphate kinase</fullName>
            <ecNumber evidence="15">2.7.1.167</ecNumber>
        </recommendedName>
        <alternativeName>
            <fullName evidence="15">D-beta-D-heptose 7-phosphotransferase</fullName>
        </alternativeName>
        <alternativeName>
            <fullName evidence="15">D-glycero-beta-D-manno-heptose-7-phosphate kinase</fullName>
        </alternativeName>
    </domain>
    <domain>
        <recommendedName>
            <fullName evidence="15">D-beta-D-heptose 1-phosphate adenylyltransferase</fullName>
            <ecNumber evidence="15">2.7.7.70</ecNumber>
        </recommendedName>
        <alternativeName>
            <fullName evidence="15">D-glycero-beta-D-manno-heptose 1-phosphate adenylyltransferase</fullName>
        </alternativeName>
    </domain>
</protein>
<evidence type="ECO:0000259" key="17">
    <source>
        <dbReference type="Pfam" id="PF01467"/>
    </source>
</evidence>
<dbReference type="RefSeq" id="WP_006013072.1">
    <property type="nucleotide sequence ID" value="NZ_BAEQ01000050.1"/>
</dbReference>
<evidence type="ECO:0000256" key="14">
    <source>
        <dbReference type="ARBA" id="ARBA00061122"/>
    </source>
</evidence>
<comment type="pathway">
    <text evidence="15">Nucleotide-sugar biosynthesis; ADP-L-glycero-beta-D-manno-heptose biosynthesis; ADP-L-glycero-beta-D-manno-heptose from D-glycero-beta-D-manno-heptose 7-phosphate: step 3/4.</text>
</comment>
<dbReference type="HAMAP" id="MF_01603">
    <property type="entry name" value="HldE"/>
    <property type="match status" value="1"/>
</dbReference>
<dbReference type="NCBIfam" id="NF008454">
    <property type="entry name" value="PRK11316.1"/>
    <property type="match status" value="1"/>
</dbReference>
<dbReference type="NCBIfam" id="TIGR00125">
    <property type="entry name" value="cyt_tran_rel"/>
    <property type="match status" value="1"/>
</dbReference>
<proteinExistence type="inferred from homology"/>
<comment type="function">
    <text evidence="1 15">Catalyzes the phosphorylation of D-glycero-D-manno-heptose 7-phosphate at the C-1 position to selectively form D-glycero-beta-D-manno-heptose-1,7-bisphosphate.</text>
</comment>
<dbReference type="InterPro" id="IPR004821">
    <property type="entry name" value="Cyt_trans-like"/>
</dbReference>
<comment type="subunit">
    <text evidence="3 15">Homodimer.</text>
</comment>
<feature type="active site" evidence="15">
    <location>
        <position position="260"/>
    </location>
</feature>
<reference evidence="19" key="1">
    <citation type="journal article" date="2014" name="Environ. Microbiol.">
        <title>Comparative genomics of the marine bacterial genus Glaciecola reveals the high degree of genomic diversity and genomic characteristic for cold adaptation.</title>
        <authorList>
            <person name="Qin Q.L."/>
            <person name="Xie B.B."/>
            <person name="Yu Y."/>
            <person name="Shu Y.L."/>
            <person name="Rong J.C."/>
            <person name="Zhang Y.J."/>
            <person name="Zhao D.L."/>
            <person name="Chen X.L."/>
            <person name="Zhang X.Y."/>
            <person name="Chen B."/>
            <person name="Zhou B.C."/>
            <person name="Zhang Y.Z."/>
        </authorList>
    </citation>
    <scope>NUCLEOTIDE SEQUENCE [LARGE SCALE GENOMIC DNA]</scope>
    <source>
        <strain evidence="19">ACAM 615</strain>
    </source>
</reference>
<dbReference type="OrthoDB" id="9802794at2"/>
<evidence type="ECO:0000256" key="4">
    <source>
        <dbReference type="ARBA" id="ARBA00022679"/>
    </source>
</evidence>
<feature type="domain" description="Cytidyltransferase-like" evidence="17">
    <location>
        <begin position="340"/>
        <end position="464"/>
    </location>
</feature>
<dbReference type="InterPro" id="IPR014729">
    <property type="entry name" value="Rossmann-like_a/b/a_fold"/>
</dbReference>
<evidence type="ECO:0000256" key="13">
    <source>
        <dbReference type="ARBA" id="ARBA00060955"/>
    </source>
</evidence>
<dbReference type="GO" id="GO:0005524">
    <property type="term" value="F:ATP binding"/>
    <property type="evidence" value="ECO:0007669"/>
    <property type="project" value="UniProtKB-UniRule"/>
</dbReference>
<comment type="similarity">
    <text evidence="13 15">In the N-terminal section; belongs to the carbohydrate kinase PfkB family.</text>
</comment>
<dbReference type="FunFam" id="3.40.50.620:FF:000028">
    <property type="entry name" value="Bifunctional protein HldE"/>
    <property type="match status" value="1"/>
</dbReference>
<dbReference type="EMBL" id="BAEQ01000050">
    <property type="protein sequence ID" value="GAC29749.1"/>
    <property type="molecule type" value="Genomic_DNA"/>
</dbReference>
<comment type="catalytic activity">
    <reaction evidence="12 15">
        <text>D-glycero-beta-D-manno-heptose 7-phosphate + ATP = D-glycero-beta-D-manno-heptose 1,7-bisphosphate + ADP + H(+)</text>
        <dbReference type="Rhea" id="RHEA:27473"/>
        <dbReference type="ChEBI" id="CHEBI:15378"/>
        <dbReference type="ChEBI" id="CHEBI:30616"/>
        <dbReference type="ChEBI" id="CHEBI:60204"/>
        <dbReference type="ChEBI" id="CHEBI:60208"/>
        <dbReference type="ChEBI" id="CHEBI:456216"/>
        <dbReference type="EC" id="2.7.1.167"/>
    </reaction>
</comment>
<dbReference type="FunFam" id="3.40.1190.20:FF:000002">
    <property type="entry name" value="Bifunctional protein HldE"/>
    <property type="match status" value="1"/>
</dbReference>
<dbReference type="SUPFAM" id="SSF53613">
    <property type="entry name" value="Ribokinase-like"/>
    <property type="match status" value="1"/>
</dbReference>
<evidence type="ECO:0000259" key="16">
    <source>
        <dbReference type="Pfam" id="PF00294"/>
    </source>
</evidence>
<comment type="caution">
    <text evidence="18">The sequence shown here is derived from an EMBL/GenBank/DDBJ whole genome shotgun (WGS) entry which is preliminary data.</text>
</comment>
<evidence type="ECO:0000256" key="10">
    <source>
        <dbReference type="ARBA" id="ARBA00023277"/>
    </source>
</evidence>
<gene>
    <name evidence="15 18" type="primary">hldE</name>
    <name evidence="18" type="ORF">GPAL_2898</name>
</gene>
<evidence type="ECO:0000256" key="3">
    <source>
        <dbReference type="ARBA" id="ARBA00011738"/>
    </source>
</evidence>
<dbReference type="GO" id="GO:0097171">
    <property type="term" value="P:ADP-L-glycero-beta-D-manno-heptose biosynthetic process"/>
    <property type="evidence" value="ECO:0007669"/>
    <property type="project" value="UniProtKB-UniPathway"/>
</dbReference>
<dbReference type="AlphaFoldDB" id="K6YAH3"/>